<feature type="transmembrane region" description="Helical" evidence="7">
    <location>
        <begin position="246"/>
        <end position="272"/>
    </location>
</feature>
<reference evidence="8 9" key="1">
    <citation type="journal article" date="2013" name="Genome Announc.">
        <title>Draft Genome Sequence of Cesiribacter andamanensis Strain AMV16T, Isolated from a Soil Sample from a Mud Volcano in the Andaman Islands, India.</title>
        <authorList>
            <person name="Shivaji S."/>
            <person name="Ara S."/>
            <person name="Begum Z."/>
            <person name="Srinivas T.N."/>
            <person name="Singh A."/>
            <person name="Kumar Pinnaka A."/>
        </authorList>
    </citation>
    <scope>NUCLEOTIDE SEQUENCE [LARGE SCALE GENOMIC DNA]</scope>
    <source>
        <strain evidence="8 9">AMV16</strain>
    </source>
</reference>
<evidence type="ECO:0000256" key="1">
    <source>
        <dbReference type="ARBA" id="ARBA00004651"/>
    </source>
</evidence>
<organism evidence="8 9">
    <name type="scientific">Cesiribacter andamanensis AMV16</name>
    <dbReference type="NCBI Taxonomy" id="1279009"/>
    <lineage>
        <taxon>Bacteria</taxon>
        <taxon>Pseudomonadati</taxon>
        <taxon>Bacteroidota</taxon>
        <taxon>Cytophagia</taxon>
        <taxon>Cytophagales</taxon>
        <taxon>Cesiribacteraceae</taxon>
        <taxon>Cesiribacter</taxon>
    </lineage>
</organism>
<dbReference type="GO" id="GO:0005886">
    <property type="term" value="C:plasma membrane"/>
    <property type="evidence" value="ECO:0007669"/>
    <property type="project" value="UniProtKB-SubCell"/>
</dbReference>
<feature type="compositionally biased region" description="Basic and acidic residues" evidence="6">
    <location>
        <begin position="297"/>
        <end position="337"/>
    </location>
</feature>
<comment type="caution">
    <text evidence="8">The sequence shown here is derived from an EMBL/GenBank/DDBJ whole genome shotgun (WGS) entry which is preliminary data.</text>
</comment>
<keyword evidence="2" id="KW-1003">Cell membrane</keyword>
<feature type="transmembrane region" description="Helical" evidence="7">
    <location>
        <begin position="146"/>
        <end position="168"/>
    </location>
</feature>
<sequence length="360" mass="39706">MATESFKWKHLPSLLKETYKEWNADDPWRQSAVVAYYAIFSLPALLIIVITIAGSFFGQEAVQGELSTQIGDMIGADAAKGVETMISNAYQQQSSIWATIIGVAVLLFGATGVFYQLQQSLNIVWDVEAKEDAGIKKLVKDRVSSFGVILVIGFLLLISLLLTTFLSVLSEFIQEHLPSYLLYVFFAVNFLVSFGIITLLFAMMYKILPDVEIGWKTVWTGAAVTAVLFIIGKFALGLYFGNAEPASAYGAAGSVILILLWVSYSCLILFFGAEFTQVYARRYGHEMTPSAHARRVGGKEEKYKSTAKKDSSAKHKAATGKDRSPAGARDKTGERHQHQNGTTKAGPEIIRVQRRARPDH</sequence>
<feature type="transmembrane region" description="Helical" evidence="7">
    <location>
        <begin position="34"/>
        <end position="57"/>
    </location>
</feature>
<evidence type="ECO:0000256" key="4">
    <source>
        <dbReference type="ARBA" id="ARBA00022989"/>
    </source>
</evidence>
<keyword evidence="5 7" id="KW-0472">Membrane</keyword>
<dbReference type="NCBIfam" id="TIGR00765">
    <property type="entry name" value="yihY_not_rbn"/>
    <property type="match status" value="1"/>
</dbReference>
<keyword evidence="4 7" id="KW-1133">Transmembrane helix</keyword>
<keyword evidence="3 7" id="KW-0812">Transmembrane</keyword>
<feature type="transmembrane region" description="Helical" evidence="7">
    <location>
        <begin position="217"/>
        <end position="240"/>
    </location>
</feature>
<dbReference type="Proteomes" id="UP000011910">
    <property type="component" value="Unassembled WGS sequence"/>
</dbReference>
<proteinExistence type="predicted"/>
<dbReference type="Pfam" id="PF03631">
    <property type="entry name" value="Virul_fac_BrkB"/>
    <property type="match status" value="1"/>
</dbReference>
<dbReference type="PANTHER" id="PTHR30213">
    <property type="entry name" value="INNER MEMBRANE PROTEIN YHJD"/>
    <property type="match status" value="1"/>
</dbReference>
<dbReference type="PIRSF" id="PIRSF035875">
    <property type="entry name" value="RNase_BN"/>
    <property type="match status" value="1"/>
</dbReference>
<name>M7NSD1_9BACT</name>
<keyword evidence="9" id="KW-1185">Reference proteome</keyword>
<dbReference type="EMBL" id="AODQ01000120">
    <property type="protein sequence ID" value="EMR01379.1"/>
    <property type="molecule type" value="Genomic_DNA"/>
</dbReference>
<feature type="transmembrane region" description="Helical" evidence="7">
    <location>
        <begin position="95"/>
        <end position="115"/>
    </location>
</feature>
<protein>
    <submittedName>
        <fullName evidence="8">Uncharacterized protein</fullName>
    </submittedName>
</protein>
<feature type="region of interest" description="Disordered" evidence="6">
    <location>
        <begin position="290"/>
        <end position="360"/>
    </location>
</feature>
<gene>
    <name evidence="8" type="ORF">ADICEAN_03490</name>
</gene>
<dbReference type="RefSeq" id="WP_009196872.1">
    <property type="nucleotide sequence ID" value="NZ_AODQ01000120.1"/>
</dbReference>
<evidence type="ECO:0000256" key="7">
    <source>
        <dbReference type="SAM" id="Phobius"/>
    </source>
</evidence>
<evidence type="ECO:0000313" key="8">
    <source>
        <dbReference type="EMBL" id="EMR01379.1"/>
    </source>
</evidence>
<evidence type="ECO:0000256" key="5">
    <source>
        <dbReference type="ARBA" id="ARBA00023136"/>
    </source>
</evidence>
<dbReference type="InterPro" id="IPR017039">
    <property type="entry name" value="Virul_fac_BrkB"/>
</dbReference>
<comment type="subcellular location">
    <subcellularLocation>
        <location evidence="1">Cell membrane</location>
        <topology evidence="1">Multi-pass membrane protein</topology>
    </subcellularLocation>
</comment>
<feature type="transmembrane region" description="Helical" evidence="7">
    <location>
        <begin position="180"/>
        <end position="205"/>
    </location>
</feature>
<dbReference type="AlphaFoldDB" id="M7NSD1"/>
<accession>M7NSD1</accession>
<dbReference type="PANTHER" id="PTHR30213:SF1">
    <property type="entry name" value="INNER MEMBRANE PROTEIN YHJD"/>
    <property type="match status" value="1"/>
</dbReference>
<evidence type="ECO:0000256" key="6">
    <source>
        <dbReference type="SAM" id="MobiDB-lite"/>
    </source>
</evidence>
<dbReference type="OrthoDB" id="9797028at2"/>
<dbReference type="STRING" id="1279009.ADICEAN_03490"/>
<evidence type="ECO:0000256" key="2">
    <source>
        <dbReference type="ARBA" id="ARBA00022475"/>
    </source>
</evidence>
<dbReference type="eggNOG" id="COG1295">
    <property type="taxonomic scope" value="Bacteria"/>
</dbReference>
<evidence type="ECO:0000313" key="9">
    <source>
        <dbReference type="Proteomes" id="UP000011910"/>
    </source>
</evidence>
<dbReference type="PATRIC" id="fig|1279009.4.peg.3533"/>
<evidence type="ECO:0000256" key="3">
    <source>
        <dbReference type="ARBA" id="ARBA00022692"/>
    </source>
</evidence>